<comment type="caution">
    <text evidence="1">The sequence shown here is derived from an EMBL/GenBank/DDBJ whole genome shotgun (WGS) entry which is preliminary data.</text>
</comment>
<accession>A0ABS7EBD8</accession>
<evidence type="ECO:0000313" key="2">
    <source>
        <dbReference type="Proteomes" id="UP001195963"/>
    </source>
</evidence>
<proteinExistence type="predicted"/>
<gene>
    <name evidence="1" type="ORF">K0625_23010</name>
</gene>
<dbReference type="RefSeq" id="WP_220111741.1">
    <property type="nucleotide sequence ID" value="NZ_JAHZST010000028.1"/>
</dbReference>
<dbReference type="Proteomes" id="UP001195963">
    <property type="component" value="Unassembled WGS sequence"/>
</dbReference>
<reference evidence="1 2" key="1">
    <citation type="submission" date="2021-07" db="EMBL/GenBank/DDBJ databases">
        <title>Shewanella sp. nov, isolated from SCS.</title>
        <authorList>
            <person name="Cao W.R."/>
        </authorList>
    </citation>
    <scope>NUCLEOTIDE SEQUENCE [LARGE SCALE GENOMIC DNA]</scope>
    <source>
        <strain evidence="1 2">NR704-98</strain>
    </source>
</reference>
<keyword evidence="2" id="KW-1185">Reference proteome</keyword>
<evidence type="ECO:0000313" key="1">
    <source>
        <dbReference type="EMBL" id="MBW8186496.1"/>
    </source>
</evidence>
<dbReference type="EMBL" id="JAHZST010000028">
    <property type="protein sequence ID" value="MBW8186496.1"/>
    <property type="molecule type" value="Genomic_DNA"/>
</dbReference>
<organism evidence="1 2">
    <name type="scientific">Shewanella nanhaiensis</name>
    <dbReference type="NCBI Taxonomy" id="2864872"/>
    <lineage>
        <taxon>Bacteria</taxon>
        <taxon>Pseudomonadati</taxon>
        <taxon>Pseudomonadota</taxon>
        <taxon>Gammaproteobacteria</taxon>
        <taxon>Alteromonadales</taxon>
        <taxon>Shewanellaceae</taxon>
        <taxon>Shewanella</taxon>
    </lineage>
</organism>
<name>A0ABS7EBD8_9GAMM</name>
<sequence>MTLANECPDEHSPRYKGKSDFSLERKLTLGTGNKVKITEWFLGRPNREANQKRPSFQCQPKLLFTELLVKCNKPNRCASIAGLYQSFSDNFHKYQTFIHDFPSFNYQAKDNYCPFFGCQLEDSSEENFYLSSMLDDWKSNSKIFTQAVKDNRLSNKAAKIYIRIIGADQLELNIQLILDHVSEQWLIANILEVKRFSDFVLGGDNRGIKTQSVNFIGVEKELFYKNEYWWNLHDLGMGLDCNTNMADVQTLSPFGQNVSLVANYNQCRINTTSICY</sequence>
<protein>
    <submittedName>
        <fullName evidence="1">Uncharacterized protein</fullName>
    </submittedName>
</protein>